<name>A0ABV7B6N4_9GAMM</name>
<comment type="caution">
    <text evidence="7">The sequence shown here is derived from an EMBL/GenBank/DDBJ whole genome shotgun (WGS) entry which is preliminary data.</text>
</comment>
<feature type="signal peptide" evidence="5">
    <location>
        <begin position="1"/>
        <end position="30"/>
    </location>
</feature>
<sequence>MNHHRTTLGRTTLAMASATLAAGVSLAATAESPHPAVETLLDLGYPAPQEGELVHIPPTMADLEAADMRPETKAVIRRGYDLFTNTQQLRGENVFNDMNCSSCHLGEGRQPFSAPVWPAAVTLPNYRGKNDHVNNLEERIAGCFAYSMNGVPPEYGSDDMLAMTAYHQWLAKGAPVYPDQPIYGRGFPAPERPDELSYANGEALYGENCAVCHSEDGSGHYEDGEYVFPPTWGDGSNNWGAGIVRTHTAAGFIKNNMPLGQPLSLSDQEAWDIAYYMTQQERPQDPRYAGSVDVVLEKFGPTFHKNSSYGQEREVDGHRLADHANWGEKGDEIKPWNVGVPRFEDLKEE</sequence>
<dbReference type="PANTHER" id="PTHR35008">
    <property type="entry name" value="BLL4482 PROTEIN-RELATED"/>
    <property type="match status" value="1"/>
</dbReference>
<evidence type="ECO:0000256" key="3">
    <source>
        <dbReference type="ARBA" id="ARBA00023004"/>
    </source>
</evidence>
<gene>
    <name evidence="7" type="ORF">ACFODV_11105</name>
</gene>
<protein>
    <submittedName>
        <fullName evidence="7">C-type cytochrome</fullName>
    </submittedName>
</protein>
<dbReference type="Gene3D" id="1.10.760.10">
    <property type="entry name" value="Cytochrome c-like domain"/>
    <property type="match status" value="2"/>
</dbReference>
<dbReference type="Proteomes" id="UP001595386">
    <property type="component" value="Unassembled WGS sequence"/>
</dbReference>
<evidence type="ECO:0000256" key="4">
    <source>
        <dbReference type="PROSITE-ProRule" id="PRU00433"/>
    </source>
</evidence>
<dbReference type="PANTHER" id="PTHR35008:SF9">
    <property type="entry name" value="CYTOCHROME C DOMAIN-CONTAINING PROTEIN"/>
    <property type="match status" value="1"/>
</dbReference>
<keyword evidence="8" id="KW-1185">Reference proteome</keyword>
<proteinExistence type="predicted"/>
<evidence type="ECO:0000256" key="1">
    <source>
        <dbReference type="ARBA" id="ARBA00022617"/>
    </source>
</evidence>
<dbReference type="Pfam" id="PF13442">
    <property type="entry name" value="Cytochrome_CBB3"/>
    <property type="match status" value="1"/>
</dbReference>
<feature type="domain" description="Cytochrome c" evidence="6">
    <location>
        <begin position="86"/>
        <end position="203"/>
    </location>
</feature>
<organism evidence="7 8">
    <name type="scientific">Halomonas tibetensis</name>
    <dbReference type="NCBI Taxonomy" id="2259590"/>
    <lineage>
        <taxon>Bacteria</taxon>
        <taxon>Pseudomonadati</taxon>
        <taxon>Pseudomonadota</taxon>
        <taxon>Gammaproteobacteria</taxon>
        <taxon>Oceanospirillales</taxon>
        <taxon>Halomonadaceae</taxon>
        <taxon>Halomonas</taxon>
    </lineage>
</organism>
<accession>A0ABV7B6N4</accession>
<keyword evidence="5" id="KW-0732">Signal</keyword>
<dbReference type="InterPro" id="IPR051459">
    <property type="entry name" value="Cytochrome_c-type_DH"/>
</dbReference>
<evidence type="ECO:0000313" key="7">
    <source>
        <dbReference type="EMBL" id="MFC2992581.1"/>
    </source>
</evidence>
<keyword evidence="1 4" id="KW-0349">Heme</keyword>
<dbReference type="Pfam" id="PF21342">
    <property type="entry name" value="SoxA-TsdA_cyt-c"/>
    <property type="match status" value="1"/>
</dbReference>
<feature type="chain" id="PRO_5046516152" evidence="5">
    <location>
        <begin position="31"/>
        <end position="349"/>
    </location>
</feature>
<evidence type="ECO:0000259" key="6">
    <source>
        <dbReference type="PROSITE" id="PS51007"/>
    </source>
</evidence>
<keyword evidence="3 4" id="KW-0408">Iron</keyword>
<evidence type="ECO:0000256" key="5">
    <source>
        <dbReference type="SAM" id="SignalP"/>
    </source>
</evidence>
<dbReference type="InterPro" id="IPR009056">
    <property type="entry name" value="Cyt_c-like_dom"/>
</dbReference>
<dbReference type="EMBL" id="JBHRSQ010000014">
    <property type="protein sequence ID" value="MFC2992581.1"/>
    <property type="molecule type" value="Genomic_DNA"/>
</dbReference>
<reference evidence="8" key="1">
    <citation type="journal article" date="2019" name="Int. J. Syst. Evol. Microbiol.">
        <title>The Global Catalogue of Microorganisms (GCM) 10K type strain sequencing project: providing services to taxonomists for standard genome sequencing and annotation.</title>
        <authorList>
            <consortium name="The Broad Institute Genomics Platform"/>
            <consortium name="The Broad Institute Genome Sequencing Center for Infectious Disease"/>
            <person name="Wu L."/>
            <person name="Ma J."/>
        </authorList>
    </citation>
    <scope>NUCLEOTIDE SEQUENCE [LARGE SCALE GENOMIC DNA]</scope>
    <source>
        <strain evidence="8">KCTC 52660</strain>
    </source>
</reference>
<dbReference type="RefSeq" id="WP_379759125.1">
    <property type="nucleotide sequence ID" value="NZ_JBHRSQ010000014.1"/>
</dbReference>
<dbReference type="PROSITE" id="PS51007">
    <property type="entry name" value="CYTC"/>
    <property type="match status" value="2"/>
</dbReference>
<feature type="domain" description="Cytochrome c" evidence="6">
    <location>
        <begin position="196"/>
        <end position="281"/>
    </location>
</feature>
<evidence type="ECO:0000313" key="8">
    <source>
        <dbReference type="Proteomes" id="UP001595386"/>
    </source>
</evidence>
<dbReference type="SUPFAM" id="SSF46626">
    <property type="entry name" value="Cytochrome c"/>
    <property type="match status" value="2"/>
</dbReference>
<keyword evidence="2 4" id="KW-0479">Metal-binding</keyword>
<evidence type="ECO:0000256" key="2">
    <source>
        <dbReference type="ARBA" id="ARBA00022723"/>
    </source>
</evidence>
<dbReference type="InterPro" id="IPR036909">
    <property type="entry name" value="Cyt_c-like_dom_sf"/>
</dbReference>